<dbReference type="SUPFAM" id="SSF51735">
    <property type="entry name" value="NAD(P)-binding Rossmann-fold domains"/>
    <property type="match status" value="1"/>
</dbReference>
<dbReference type="AlphaFoldDB" id="A0A9J7IA59"/>
<feature type="domain" description="Saccharopine dehydrogenase NADP binding" evidence="3">
    <location>
        <begin position="9"/>
        <end position="139"/>
    </location>
</feature>
<dbReference type="GeneID" id="101887456"/>
<dbReference type="GO" id="GO:0005739">
    <property type="term" value="C:mitochondrion"/>
    <property type="evidence" value="ECO:0007669"/>
    <property type="project" value="TreeGrafter"/>
</dbReference>
<dbReference type="VEuPathDB" id="VectorBase:MDOMA2_011395"/>
<dbReference type="Proteomes" id="UP001652621">
    <property type="component" value="Unplaced"/>
</dbReference>
<organism evidence="4 5">
    <name type="scientific">Musca domestica</name>
    <name type="common">House fly</name>
    <dbReference type="NCBI Taxonomy" id="7370"/>
    <lineage>
        <taxon>Eukaryota</taxon>
        <taxon>Metazoa</taxon>
        <taxon>Ecdysozoa</taxon>
        <taxon>Arthropoda</taxon>
        <taxon>Hexapoda</taxon>
        <taxon>Insecta</taxon>
        <taxon>Pterygota</taxon>
        <taxon>Neoptera</taxon>
        <taxon>Endopterygota</taxon>
        <taxon>Diptera</taxon>
        <taxon>Brachycera</taxon>
        <taxon>Muscomorpha</taxon>
        <taxon>Muscoidea</taxon>
        <taxon>Muscidae</taxon>
        <taxon>Musca</taxon>
    </lineage>
</organism>
<reference evidence="5" key="1">
    <citation type="submission" date="2025-08" db="UniProtKB">
        <authorList>
            <consortium name="RefSeq"/>
        </authorList>
    </citation>
    <scope>IDENTIFICATION</scope>
    <source>
        <strain evidence="5">Aabys</strain>
        <tissue evidence="5">Whole body</tissue>
    </source>
</reference>
<feature type="transmembrane region" description="Helical" evidence="2">
    <location>
        <begin position="277"/>
        <end position="299"/>
    </location>
</feature>
<evidence type="ECO:0000313" key="4">
    <source>
        <dbReference type="Proteomes" id="UP001652621"/>
    </source>
</evidence>
<dbReference type="OrthoDB" id="10268090at2759"/>
<dbReference type="GO" id="GO:0009247">
    <property type="term" value="P:glycolipid biosynthetic process"/>
    <property type="evidence" value="ECO:0007669"/>
    <property type="project" value="TreeGrafter"/>
</dbReference>
<dbReference type="PANTHER" id="PTHR12286">
    <property type="entry name" value="SACCHAROPINE DEHYDROGENASE-LIKE OXIDOREDUCTASE"/>
    <property type="match status" value="1"/>
</dbReference>
<gene>
    <name evidence="5" type="primary">LOC101887456</name>
</gene>
<keyword evidence="4" id="KW-1185">Reference proteome</keyword>
<dbReference type="FunFam" id="3.40.50.720:FF:000178">
    <property type="entry name" value="Saccharopine dehydrogenase-like oxidoreductase"/>
    <property type="match status" value="1"/>
</dbReference>
<dbReference type="Gene3D" id="3.40.50.720">
    <property type="entry name" value="NAD(P)-binding Rossmann-like Domain"/>
    <property type="match status" value="1"/>
</dbReference>
<dbReference type="GO" id="GO:0005886">
    <property type="term" value="C:plasma membrane"/>
    <property type="evidence" value="ECO:0007669"/>
    <property type="project" value="TreeGrafter"/>
</dbReference>
<protein>
    <submittedName>
        <fullName evidence="5">Saccharopine dehydrogenase-like oxidoreductase</fullName>
    </submittedName>
</protein>
<keyword evidence="2" id="KW-0472">Membrane</keyword>
<evidence type="ECO:0000256" key="1">
    <source>
        <dbReference type="ARBA" id="ARBA00038048"/>
    </source>
</evidence>
<dbReference type="KEGG" id="mde:101887456"/>
<dbReference type="RefSeq" id="XP_011292671.2">
    <property type="nucleotide sequence ID" value="XM_011294369.3"/>
</dbReference>
<comment type="similarity">
    <text evidence="1">Belongs to the saccharopine dehydrogenase family.</text>
</comment>
<name>A0A9J7IA59_MUSDO</name>
<evidence type="ECO:0000259" key="3">
    <source>
        <dbReference type="Pfam" id="PF03435"/>
    </source>
</evidence>
<dbReference type="GO" id="GO:0005811">
    <property type="term" value="C:lipid droplet"/>
    <property type="evidence" value="ECO:0007669"/>
    <property type="project" value="TreeGrafter"/>
</dbReference>
<sequence>MSVGKLDAIIFGATGYTGQIVVEDAVDIFGDFKWGIAGRNESKLKDVLVKVGKRTQRDLNHIPIILADVNDPKSIEAMAQKCKVILNCCGPYRLYGEVVVKACIDAGTHHVDVSAEPQYISGMQLKYNDLAQEKGSYVILACAFESIPAELGVQYAEKNFPGTVNSVELYWENIFNFQDKSSKALAHTGTWESGLYAMQHAKEMMSIQKKLNCEKLPNLSPKLKLRPFVHQTEGLRSYFVPFPLTDRVVVQRSQRLAYVHEKKRPIQFEMYIGMKSFLMAFLLQVVMVLGIIFAHIGFVRKIFLKYPHIFSAGLVTQEGPLEANRKVLEFRYTLKAKGWTTGTPESSAPNEEIVVRVSANDPGYGLTSCAVLLSAKTILREQSLMPRKGGVLPPGFAFAKTSLLEQISSHKSGLKFEVIKK</sequence>
<keyword evidence="2" id="KW-0812">Transmembrane</keyword>
<evidence type="ECO:0000313" key="5">
    <source>
        <dbReference type="RefSeq" id="XP_011292671.2"/>
    </source>
</evidence>
<keyword evidence="2" id="KW-1133">Transmembrane helix</keyword>
<accession>A0A9J7IA59</accession>
<dbReference type="Pfam" id="PF03435">
    <property type="entry name" value="Sacchrp_dh_NADP"/>
    <property type="match status" value="1"/>
</dbReference>
<proteinExistence type="inferred from homology"/>
<evidence type="ECO:0000256" key="2">
    <source>
        <dbReference type="SAM" id="Phobius"/>
    </source>
</evidence>
<dbReference type="InterPro" id="IPR051276">
    <property type="entry name" value="Saccharopine_DH-like_oxidrdct"/>
</dbReference>
<dbReference type="InterPro" id="IPR036291">
    <property type="entry name" value="NAD(P)-bd_dom_sf"/>
</dbReference>
<dbReference type="PANTHER" id="PTHR12286:SF5">
    <property type="entry name" value="SACCHAROPINE DEHYDROGENASE-LIKE OXIDOREDUCTASE"/>
    <property type="match status" value="1"/>
</dbReference>
<dbReference type="InterPro" id="IPR005097">
    <property type="entry name" value="Sacchrp_dh_NADP-bd"/>
</dbReference>